<dbReference type="RefSeq" id="WP_025226631.1">
    <property type="nucleotide sequence ID" value="NZ_CP007139.1"/>
</dbReference>
<evidence type="ECO:0000313" key="1">
    <source>
        <dbReference type="EMBL" id="AIE84755.1"/>
    </source>
</evidence>
<dbReference type="AlphaFoldDB" id="A0A068NPR6"/>
<gene>
    <name evidence="1" type="ORF">OP10G_1387</name>
</gene>
<dbReference type="EMBL" id="CP007139">
    <property type="protein sequence ID" value="AIE84755.1"/>
    <property type="molecule type" value="Genomic_DNA"/>
</dbReference>
<name>A0A068NPR6_FIMGI</name>
<dbReference type="HOGENOM" id="CLU_828329_0_0_0"/>
<dbReference type="InterPro" id="IPR036278">
    <property type="entry name" value="Sialidase_sf"/>
</dbReference>
<proteinExistence type="predicted"/>
<dbReference type="SUPFAM" id="SSF50939">
    <property type="entry name" value="Sialidases"/>
    <property type="match status" value="1"/>
</dbReference>
<protein>
    <submittedName>
        <fullName evidence="1">Uncharacterized protein</fullName>
    </submittedName>
</protein>
<evidence type="ECO:0000313" key="2">
    <source>
        <dbReference type="Proteomes" id="UP000027982"/>
    </source>
</evidence>
<keyword evidence="2" id="KW-1185">Reference proteome</keyword>
<sequence length="335" mass="36804">MLGALLAAVLLQANWRVDFTGKPAFGCCTRVFALEDRLIFLDSPPPTVSDGGDIYVWRDKAPAAQKVFSVQDQGIRMIRKFGKSIIVPGIDAMENWDWGNWYLSQDQGQTWTKYRNLPKAVHVFDFAQWRGRLYAGVSDTSGAVLSSTDGSIWKKEFGAAGKDSFGEVLSVVPLPDALYAFWVEQWGAGAPEANKAVDCYRFDGATWKPLKLLPGINAVWNTRVVGSSAFILLPGRSYLLHDGKAEPVLPVDGLVPVDVIERDKELLWLAAGSHNDWAIFRTPYGEKVGERTKLVDLPPGLSGNSLTVHGDRLYVACNGAPSGQLISIPLVELKR</sequence>
<dbReference type="KEGG" id="fgi:OP10G_1387"/>
<organism evidence="1 2">
    <name type="scientific">Fimbriimonas ginsengisoli Gsoil 348</name>
    <dbReference type="NCBI Taxonomy" id="661478"/>
    <lineage>
        <taxon>Bacteria</taxon>
        <taxon>Bacillati</taxon>
        <taxon>Armatimonadota</taxon>
        <taxon>Fimbriimonadia</taxon>
        <taxon>Fimbriimonadales</taxon>
        <taxon>Fimbriimonadaceae</taxon>
        <taxon>Fimbriimonas</taxon>
    </lineage>
</organism>
<dbReference type="OrthoDB" id="568945at2"/>
<accession>A0A068NPR6</accession>
<dbReference type="Proteomes" id="UP000027982">
    <property type="component" value="Chromosome"/>
</dbReference>
<reference evidence="1 2" key="1">
    <citation type="journal article" date="2014" name="PLoS ONE">
        <title>The first complete genome sequence of the class fimbriimonadia in the phylum armatimonadetes.</title>
        <authorList>
            <person name="Hu Z.Y."/>
            <person name="Wang Y.Z."/>
            <person name="Im W.T."/>
            <person name="Wang S.Y."/>
            <person name="Zhao G.P."/>
            <person name="Zheng H.J."/>
            <person name="Quan Z.X."/>
        </authorList>
    </citation>
    <scope>NUCLEOTIDE SEQUENCE [LARGE SCALE GENOMIC DNA]</scope>
    <source>
        <strain evidence="1">Gsoil 348</strain>
    </source>
</reference>